<feature type="domain" description="Carbohydrate kinase FGGY N-terminal" evidence="5">
    <location>
        <begin position="4"/>
        <end position="249"/>
    </location>
</feature>
<dbReference type="InterPro" id="IPR050406">
    <property type="entry name" value="FGGY_Carb_Kinase"/>
</dbReference>
<sequence length="509" mass="56255">MGAYYLGIDIGTYSSKGVIVDEQGKVVVSHGINHSLSIPHDGWAEHDAKQVWWGEFIEICQTLLRKSGITPAQIKAVGHSAMSPCILCADEQGEPLHNAILYGIDTRAVEQQRNIEQQIGHDQIYQLSGVTLSSQSVTPKLRWIQEHLPQVWQKAHFLFSASGYLTYQLTGQYCLNYYDAIGYPGLYDVENRTWSEQFRRALIGDKALPDLLWASEFAGYITAQAAKLTGLQEGTPVLPGCADAASEALAAGIKAVGDTMMMYGSSTFFISRTKRLPHSPIFWGNHFLEPETYVISGGTATCGSLITWYLKQFGAEAYCIATETQQSPYAVLMQEFSMSTPGANGLICLPYFSGERTPVLDNRAKGVLMGLSLHHTHADVYRSVLEGIAMSLRHNLETLSKEGFAIAQLFAVGGGTHNPYLMQAVSDIAQKEQRVPQVDLGACYGDCLMAAKAVGQFTSLDEAVEHWVTHTRHYTPQALTNIYDPLYSLYLELYTHTKPLMQQLHQLKG</sequence>
<evidence type="ECO:0000256" key="4">
    <source>
        <dbReference type="RuleBase" id="RU003733"/>
    </source>
</evidence>
<reference evidence="7 8" key="2">
    <citation type="submission" date="2017-06" db="EMBL/GenBank/DDBJ databases">
        <title>Complete genome sequence of Vibrio sp. 2521-89, a close relative of Vibrio cholerae isolated from lake water in New Mexico, USA.</title>
        <authorList>
            <person name="Liang K."/>
            <person name="Orata F.D."/>
            <person name="Winkjer N.S."/>
            <person name="Tarr C.L."/>
            <person name="Boucher Y."/>
        </authorList>
    </citation>
    <scope>NUCLEOTIDE SEQUENCE [LARGE SCALE GENOMIC DNA]</scope>
    <source>
        <strain evidence="7 8">2521-89</strain>
    </source>
</reference>
<evidence type="ECO:0000259" key="6">
    <source>
        <dbReference type="Pfam" id="PF02782"/>
    </source>
</evidence>
<evidence type="ECO:0000259" key="5">
    <source>
        <dbReference type="Pfam" id="PF00370"/>
    </source>
</evidence>
<dbReference type="KEGG" id="vti:CEQ48_03025"/>
<accession>A0AAU8WNR6</accession>
<comment type="similarity">
    <text evidence="1 4">Belongs to the FGGY kinase family.</text>
</comment>
<dbReference type="InterPro" id="IPR043129">
    <property type="entry name" value="ATPase_NBD"/>
</dbReference>
<keyword evidence="3 4" id="KW-0418">Kinase</keyword>
<dbReference type="InterPro" id="IPR018483">
    <property type="entry name" value="Carb_kinase_FGGY_CS"/>
</dbReference>
<dbReference type="Gene3D" id="3.30.420.40">
    <property type="match status" value="2"/>
</dbReference>
<dbReference type="PANTHER" id="PTHR43095">
    <property type="entry name" value="SUGAR KINASE"/>
    <property type="match status" value="1"/>
</dbReference>
<evidence type="ECO:0000313" key="8">
    <source>
        <dbReference type="Proteomes" id="UP000198371"/>
    </source>
</evidence>
<protein>
    <submittedName>
        <fullName evidence="7">Carbohydrate kinase</fullName>
    </submittedName>
</protein>
<proteinExistence type="inferred from homology"/>
<dbReference type="RefSeq" id="WP_089070175.1">
    <property type="nucleotide sequence ID" value="NZ_CP022352.1"/>
</dbReference>
<dbReference type="InterPro" id="IPR018484">
    <property type="entry name" value="FGGY_N"/>
</dbReference>
<dbReference type="PROSITE" id="PS00445">
    <property type="entry name" value="FGGY_KINASES_2"/>
    <property type="match status" value="1"/>
</dbReference>
<dbReference type="Pfam" id="PF00370">
    <property type="entry name" value="FGGY_N"/>
    <property type="match status" value="1"/>
</dbReference>
<organism evidence="7 8">
    <name type="scientific">Vibrio tarriae</name>
    <dbReference type="NCBI Taxonomy" id="2014742"/>
    <lineage>
        <taxon>Bacteria</taxon>
        <taxon>Pseudomonadati</taxon>
        <taxon>Pseudomonadota</taxon>
        <taxon>Gammaproteobacteria</taxon>
        <taxon>Vibrionales</taxon>
        <taxon>Vibrionaceae</taxon>
        <taxon>Vibrio</taxon>
    </lineage>
</organism>
<name>A0AAU8WNR6_9VIBR</name>
<keyword evidence="8" id="KW-1185">Reference proteome</keyword>
<evidence type="ECO:0000256" key="2">
    <source>
        <dbReference type="ARBA" id="ARBA00022679"/>
    </source>
</evidence>
<evidence type="ECO:0000256" key="3">
    <source>
        <dbReference type="ARBA" id="ARBA00022777"/>
    </source>
</evidence>
<feature type="domain" description="Carbohydrate kinase FGGY C-terminal" evidence="6">
    <location>
        <begin position="261"/>
        <end position="453"/>
    </location>
</feature>
<dbReference type="CDD" id="cd07804">
    <property type="entry name" value="ASKHA_NBD_FGGY_RrXK-like"/>
    <property type="match status" value="1"/>
</dbReference>
<dbReference type="EMBL" id="CP022352">
    <property type="protein sequence ID" value="ASK53785.1"/>
    <property type="molecule type" value="Genomic_DNA"/>
</dbReference>
<gene>
    <name evidence="7" type="ORF">CEQ48_03025</name>
</gene>
<dbReference type="Pfam" id="PF02782">
    <property type="entry name" value="FGGY_C"/>
    <property type="match status" value="1"/>
</dbReference>
<dbReference type="InterPro" id="IPR018485">
    <property type="entry name" value="FGGY_C"/>
</dbReference>
<evidence type="ECO:0000313" key="7">
    <source>
        <dbReference type="EMBL" id="ASK53785.1"/>
    </source>
</evidence>
<dbReference type="GO" id="GO:0016301">
    <property type="term" value="F:kinase activity"/>
    <property type="evidence" value="ECO:0007669"/>
    <property type="project" value="UniProtKB-KW"/>
</dbReference>
<keyword evidence="2 4" id="KW-0808">Transferase</keyword>
<evidence type="ECO:0000256" key="1">
    <source>
        <dbReference type="ARBA" id="ARBA00009156"/>
    </source>
</evidence>
<dbReference type="Proteomes" id="UP000198371">
    <property type="component" value="Chromosome 2"/>
</dbReference>
<dbReference type="PANTHER" id="PTHR43095:SF5">
    <property type="entry name" value="XYLULOSE KINASE"/>
    <property type="match status" value="1"/>
</dbReference>
<reference evidence="8" key="1">
    <citation type="journal article" date="2017" name="Genome Announc.">
        <title>Complete Genome Sequence of Vibrio sp. Strain 2521-89, a Close Relative of Vibrio cholerae Isolated from Lake Water in New Mexico, USA.</title>
        <authorList>
            <person name="Liang K."/>
            <person name="Orata F.D."/>
            <person name="Winkjer N.S."/>
            <person name="Rowe L.A."/>
            <person name="Tarr C.L."/>
            <person name="Boucher Y."/>
        </authorList>
    </citation>
    <scope>NUCLEOTIDE SEQUENCE [LARGE SCALE GENOMIC DNA]</scope>
    <source>
        <strain evidence="8">2521-89</strain>
    </source>
</reference>
<dbReference type="GO" id="GO:0005975">
    <property type="term" value="P:carbohydrate metabolic process"/>
    <property type="evidence" value="ECO:0007669"/>
    <property type="project" value="InterPro"/>
</dbReference>
<dbReference type="PIRSF" id="PIRSF000538">
    <property type="entry name" value="GlpK"/>
    <property type="match status" value="1"/>
</dbReference>
<dbReference type="SUPFAM" id="SSF53067">
    <property type="entry name" value="Actin-like ATPase domain"/>
    <property type="match status" value="2"/>
</dbReference>
<dbReference type="GO" id="GO:0016773">
    <property type="term" value="F:phosphotransferase activity, alcohol group as acceptor"/>
    <property type="evidence" value="ECO:0007669"/>
    <property type="project" value="InterPro"/>
</dbReference>
<dbReference type="AlphaFoldDB" id="A0AAU8WNR6"/>
<dbReference type="InterPro" id="IPR000577">
    <property type="entry name" value="Carb_kinase_FGGY"/>
</dbReference>